<protein>
    <recommendedName>
        <fullName evidence="1">Glutaredoxin domain-containing protein</fullName>
    </recommendedName>
</protein>
<dbReference type="InterPro" id="IPR002109">
    <property type="entry name" value="Glutaredoxin"/>
</dbReference>
<proteinExistence type="predicted"/>
<reference evidence="2 3" key="1">
    <citation type="submission" date="2017-10" db="EMBL/GenBank/DDBJ databases">
        <title>Whole genome sequencing of members of genus Pseudoxanthomonas.</title>
        <authorList>
            <person name="Kumar S."/>
            <person name="Bansal K."/>
            <person name="Kaur A."/>
            <person name="Patil P."/>
            <person name="Sharma S."/>
            <person name="Patil P.B."/>
        </authorList>
    </citation>
    <scope>NUCLEOTIDE SEQUENCE [LARGE SCALE GENOMIC DNA]</scope>
    <source>
        <strain evidence="2 3">DSM 17109</strain>
    </source>
</reference>
<evidence type="ECO:0000259" key="1">
    <source>
        <dbReference type="Pfam" id="PF00462"/>
    </source>
</evidence>
<sequence length="128" mass="13885">MSRTFLVLVAVLVALGGGHHAYKRIKAGLESSMMETAIVASSRNTVVVYGRDGCGYTRQMLASLRSRNIPVTYVDLDLAHASSAFHERFDGTGLAGPRGYALPVVEVDGEVSMRPTPDVVAYHFQTRD</sequence>
<dbReference type="PROSITE" id="PS51354">
    <property type="entry name" value="GLUTAREDOXIN_2"/>
    <property type="match status" value="1"/>
</dbReference>
<keyword evidence="3" id="KW-1185">Reference proteome</keyword>
<gene>
    <name evidence="2" type="ORF">CSC78_17585</name>
</gene>
<comment type="caution">
    <text evidence="2">The sequence shown here is derived from an EMBL/GenBank/DDBJ whole genome shotgun (WGS) entry which is preliminary data.</text>
</comment>
<organism evidence="2 3">
    <name type="scientific">Pseudoxanthomonas japonensis</name>
    <dbReference type="NCBI Taxonomy" id="69284"/>
    <lineage>
        <taxon>Bacteria</taxon>
        <taxon>Pseudomonadati</taxon>
        <taxon>Pseudomonadota</taxon>
        <taxon>Gammaproteobacteria</taxon>
        <taxon>Lysobacterales</taxon>
        <taxon>Lysobacteraceae</taxon>
        <taxon>Pseudoxanthomonas</taxon>
    </lineage>
</organism>
<dbReference type="SUPFAM" id="SSF52833">
    <property type="entry name" value="Thioredoxin-like"/>
    <property type="match status" value="1"/>
</dbReference>
<name>A0ABQ6ZCS4_9GAMM</name>
<dbReference type="EMBL" id="PDWW01000035">
    <property type="protein sequence ID" value="KAF1721897.1"/>
    <property type="molecule type" value="Genomic_DNA"/>
</dbReference>
<dbReference type="Pfam" id="PF00462">
    <property type="entry name" value="Glutaredoxin"/>
    <property type="match status" value="1"/>
</dbReference>
<dbReference type="Gene3D" id="3.40.30.10">
    <property type="entry name" value="Glutaredoxin"/>
    <property type="match status" value="1"/>
</dbReference>
<dbReference type="Proteomes" id="UP000781710">
    <property type="component" value="Unassembled WGS sequence"/>
</dbReference>
<accession>A0ABQ6ZCS4</accession>
<evidence type="ECO:0000313" key="3">
    <source>
        <dbReference type="Proteomes" id="UP000781710"/>
    </source>
</evidence>
<evidence type="ECO:0000313" key="2">
    <source>
        <dbReference type="EMBL" id="KAF1721897.1"/>
    </source>
</evidence>
<dbReference type="RefSeq" id="WP_162339158.1">
    <property type="nucleotide sequence ID" value="NZ_BOUK01000002.1"/>
</dbReference>
<feature type="domain" description="Glutaredoxin" evidence="1">
    <location>
        <begin position="46"/>
        <end position="110"/>
    </location>
</feature>
<dbReference type="InterPro" id="IPR036249">
    <property type="entry name" value="Thioredoxin-like_sf"/>
</dbReference>